<organism evidence="1 2">
    <name type="scientific">Streptococcus vestibularis ATCC 49124</name>
    <dbReference type="NCBI Taxonomy" id="889206"/>
    <lineage>
        <taxon>Bacteria</taxon>
        <taxon>Bacillati</taxon>
        <taxon>Bacillota</taxon>
        <taxon>Bacilli</taxon>
        <taxon>Lactobacillales</taxon>
        <taxon>Streptococcaceae</taxon>
        <taxon>Streptococcus</taxon>
    </lineage>
</organism>
<sequence length="42" mass="4960">MRELANNIPRASYYEFGKQGHAAFIESKQFNKIILEFLREKA</sequence>
<reference evidence="1 2" key="1">
    <citation type="submission" date="2011-01" db="EMBL/GenBank/DDBJ databases">
        <authorList>
            <person name="Muzny D."/>
            <person name="Qin X."/>
            <person name="Buhay C."/>
            <person name="Dugan-Rocha S."/>
            <person name="Ding Y."/>
            <person name="Chen G."/>
            <person name="Hawes A."/>
            <person name="Holder M."/>
            <person name="Jhangiani S."/>
            <person name="Johnson A."/>
            <person name="Khan Z."/>
            <person name="Li Z."/>
            <person name="Liu W."/>
            <person name="Liu X."/>
            <person name="Perez L."/>
            <person name="Shen H."/>
            <person name="Wang Q."/>
            <person name="Watt J."/>
            <person name="Xi L."/>
            <person name="Xin Y."/>
            <person name="Zhou J."/>
            <person name="Deng J."/>
            <person name="Jiang H."/>
            <person name="Liu Y."/>
            <person name="Qu J."/>
            <person name="Song X.-Z."/>
            <person name="Zhang L."/>
            <person name="Villasana D."/>
            <person name="Johnson A."/>
            <person name="Liu J."/>
            <person name="Liyanage D."/>
            <person name="Lorensuhewa L."/>
            <person name="Robinson T."/>
            <person name="Song A."/>
            <person name="Song B.-B."/>
            <person name="Dinh H."/>
            <person name="Thornton R."/>
            <person name="Coyle M."/>
            <person name="Francisco L."/>
            <person name="Jackson L."/>
            <person name="Javaid M."/>
            <person name="Korchina V."/>
            <person name="Kovar C."/>
            <person name="Mata R."/>
            <person name="Mathew T."/>
            <person name="Ngo R."/>
            <person name="Nguyen L."/>
            <person name="Nguyen N."/>
            <person name="Okwuonu G."/>
            <person name="Ongeri F."/>
            <person name="Pham C."/>
            <person name="Simmons D."/>
            <person name="Wilczek-Boney K."/>
            <person name="Hale W."/>
            <person name="Jakkamsetti A."/>
            <person name="Pham P."/>
            <person name="Ruth R."/>
            <person name="San Lucas F."/>
            <person name="Warren J."/>
            <person name="Zhang J."/>
            <person name="Zhao Z."/>
            <person name="Zhou C."/>
            <person name="Zhu D."/>
            <person name="Lee S."/>
            <person name="Bess C."/>
            <person name="Blankenburg K."/>
            <person name="Forbes L."/>
            <person name="Fu Q."/>
            <person name="Gubbala S."/>
            <person name="Hirani K."/>
            <person name="Jayaseelan J.C."/>
            <person name="Lara F."/>
            <person name="Munidasa M."/>
            <person name="Palculict T."/>
            <person name="Patil S."/>
            <person name="Pu L.-L."/>
            <person name="Saada N."/>
            <person name="Tang L."/>
            <person name="Weissenberger G."/>
            <person name="Zhu Y."/>
            <person name="Hemphill L."/>
            <person name="Shang Y."/>
            <person name="Youmans B."/>
            <person name="Ayvaz T."/>
            <person name="Ross M."/>
            <person name="Santibanez J."/>
            <person name="Aqrawi P."/>
            <person name="Gross S."/>
            <person name="Joshi V."/>
            <person name="Fowler G."/>
            <person name="Nazareth L."/>
            <person name="Reid J."/>
            <person name="Worley K."/>
            <person name="Petrosino J."/>
            <person name="Highlander S."/>
            <person name="Gibbs R."/>
        </authorList>
    </citation>
    <scope>NUCLEOTIDE SEQUENCE [LARGE SCALE GENOMIC DNA]</scope>
    <source>
        <strain evidence="1 2">ATCC 49124</strain>
    </source>
</reference>
<dbReference type="InterPro" id="IPR029058">
    <property type="entry name" value="AB_hydrolase_fold"/>
</dbReference>
<name>A0ABP2KHF3_STRVE</name>
<keyword evidence="2" id="KW-1185">Reference proteome</keyword>
<dbReference type="SUPFAM" id="SSF53474">
    <property type="entry name" value="alpha/beta-Hydrolases"/>
    <property type="match status" value="1"/>
</dbReference>
<gene>
    <name evidence="1" type="ORF">HMPREF9425_1373</name>
</gene>
<comment type="caution">
    <text evidence="1">The sequence shown here is derived from an EMBL/GenBank/DDBJ whole genome shotgun (WGS) entry which is preliminary data.</text>
</comment>
<evidence type="ECO:0000313" key="2">
    <source>
        <dbReference type="Proteomes" id="UP000003697"/>
    </source>
</evidence>
<proteinExistence type="predicted"/>
<dbReference type="EMBL" id="AEVI01000064">
    <property type="protein sequence ID" value="EFX95725.1"/>
    <property type="molecule type" value="Genomic_DNA"/>
</dbReference>
<dbReference type="Gene3D" id="3.40.50.1820">
    <property type="entry name" value="alpha/beta hydrolase"/>
    <property type="match status" value="1"/>
</dbReference>
<accession>A0ABP2KHF3</accession>
<protein>
    <recommendedName>
        <fullName evidence="3">AB hydrolase-1 domain-containing protein</fullName>
    </recommendedName>
</protein>
<evidence type="ECO:0008006" key="3">
    <source>
        <dbReference type="Google" id="ProtNLM"/>
    </source>
</evidence>
<dbReference type="Proteomes" id="UP000003697">
    <property type="component" value="Unassembled WGS sequence"/>
</dbReference>
<evidence type="ECO:0000313" key="1">
    <source>
        <dbReference type="EMBL" id="EFX95725.1"/>
    </source>
</evidence>